<name>A0A438IB37_VITVI</name>
<accession>A0A438IB37</accession>
<comment type="caution">
    <text evidence="2">The sequence shown here is derived from an EMBL/GenBank/DDBJ whole genome shotgun (WGS) entry which is preliminary data.</text>
</comment>
<sequence>MSGIFEPLIGQIVEAYIDDIIVKSKTYVEHIQHLEKAFSLMRKYNMKLNLVKCTFEDGEQRLVYYVSKAMVDNTLFPSRIDNHDIACHHQKASSILSSSSRQVLTDFIAKLPQGRENSNNETKEQWWILHVDKASRSSGVGVGLVLLSLTKEQFEQIIYLNFLASNNEVEYEATLVGLNLA</sequence>
<dbReference type="Proteomes" id="UP000288805">
    <property type="component" value="Unassembled WGS sequence"/>
</dbReference>
<dbReference type="SUPFAM" id="SSF56672">
    <property type="entry name" value="DNA/RNA polymerases"/>
    <property type="match status" value="1"/>
</dbReference>
<dbReference type="InterPro" id="IPR043128">
    <property type="entry name" value="Rev_trsase/Diguanyl_cyclase"/>
</dbReference>
<evidence type="ECO:0000259" key="1">
    <source>
        <dbReference type="PROSITE" id="PS50878"/>
    </source>
</evidence>
<dbReference type="PROSITE" id="PS50878">
    <property type="entry name" value="RT_POL"/>
    <property type="match status" value="1"/>
</dbReference>
<protein>
    <recommendedName>
        <fullName evidence="1">Reverse transcriptase domain-containing protein</fullName>
    </recommendedName>
</protein>
<dbReference type="AlphaFoldDB" id="A0A438IB37"/>
<organism evidence="2 3">
    <name type="scientific">Vitis vinifera</name>
    <name type="common">Grape</name>
    <dbReference type="NCBI Taxonomy" id="29760"/>
    <lineage>
        <taxon>Eukaryota</taxon>
        <taxon>Viridiplantae</taxon>
        <taxon>Streptophyta</taxon>
        <taxon>Embryophyta</taxon>
        <taxon>Tracheophyta</taxon>
        <taxon>Spermatophyta</taxon>
        <taxon>Magnoliopsida</taxon>
        <taxon>eudicotyledons</taxon>
        <taxon>Gunneridae</taxon>
        <taxon>Pentapetalae</taxon>
        <taxon>rosids</taxon>
        <taxon>Vitales</taxon>
        <taxon>Vitaceae</taxon>
        <taxon>Viteae</taxon>
        <taxon>Vitis</taxon>
    </lineage>
</organism>
<dbReference type="PANTHER" id="PTHR48475:SF2">
    <property type="entry name" value="RIBONUCLEASE H"/>
    <property type="match status" value="1"/>
</dbReference>
<evidence type="ECO:0000313" key="3">
    <source>
        <dbReference type="Proteomes" id="UP000288805"/>
    </source>
</evidence>
<gene>
    <name evidence="2" type="ORF">CK203_028142</name>
</gene>
<evidence type="ECO:0000313" key="2">
    <source>
        <dbReference type="EMBL" id="RVW93904.1"/>
    </source>
</evidence>
<dbReference type="Pfam" id="PF00078">
    <property type="entry name" value="RVT_1"/>
    <property type="match status" value="1"/>
</dbReference>
<dbReference type="InterPro" id="IPR000477">
    <property type="entry name" value="RT_dom"/>
</dbReference>
<proteinExistence type="predicted"/>
<dbReference type="PANTHER" id="PTHR48475">
    <property type="entry name" value="RIBONUCLEASE H"/>
    <property type="match status" value="1"/>
</dbReference>
<dbReference type="InterPro" id="IPR043502">
    <property type="entry name" value="DNA/RNA_pol_sf"/>
</dbReference>
<dbReference type="Gene3D" id="3.30.70.270">
    <property type="match status" value="1"/>
</dbReference>
<feature type="domain" description="Reverse transcriptase" evidence="1">
    <location>
        <begin position="1"/>
        <end position="70"/>
    </location>
</feature>
<dbReference type="EMBL" id="QGNW01000126">
    <property type="protein sequence ID" value="RVW93904.1"/>
    <property type="molecule type" value="Genomic_DNA"/>
</dbReference>
<reference evidence="2 3" key="1">
    <citation type="journal article" date="2018" name="PLoS Genet.">
        <title>Population sequencing reveals clonal diversity and ancestral inbreeding in the grapevine cultivar Chardonnay.</title>
        <authorList>
            <person name="Roach M.J."/>
            <person name="Johnson D.L."/>
            <person name="Bohlmann J."/>
            <person name="van Vuuren H.J."/>
            <person name="Jones S.J."/>
            <person name="Pretorius I.S."/>
            <person name="Schmidt S.A."/>
            <person name="Borneman A.R."/>
        </authorList>
    </citation>
    <scope>NUCLEOTIDE SEQUENCE [LARGE SCALE GENOMIC DNA]</scope>
    <source>
        <strain evidence="3">cv. Chardonnay</strain>
        <tissue evidence="2">Leaf</tissue>
    </source>
</reference>